<accession>L9WE33</accession>
<keyword evidence="3" id="KW-1185">Reference proteome</keyword>
<dbReference type="Proteomes" id="UP000011602">
    <property type="component" value="Unassembled WGS sequence"/>
</dbReference>
<evidence type="ECO:0000313" key="3">
    <source>
        <dbReference type="Proteomes" id="UP000011602"/>
    </source>
</evidence>
<feature type="region of interest" description="Disordered" evidence="1">
    <location>
        <begin position="285"/>
        <end position="334"/>
    </location>
</feature>
<dbReference type="eggNOG" id="arCOG04495">
    <property type="taxonomic scope" value="Archaea"/>
</dbReference>
<comment type="caution">
    <text evidence="2">The sequence shown here is derived from an EMBL/GenBank/DDBJ whole genome shotgun (WGS) entry which is preliminary data.</text>
</comment>
<feature type="compositionally biased region" description="Polar residues" evidence="1">
    <location>
        <begin position="899"/>
        <end position="912"/>
    </location>
</feature>
<name>L9WE33_9EURY</name>
<sequence>MTEPGLSVRRSRLIDADVTTTSTSTAPRLHRSLFEPPGLGDQLLESVRDVVQGFDPVDARETLLEAGVDALDGTFADLLVDVADGDRRQFFRLLETTRRLGHGQELVDDRIAGATPPLFAIASTTPTIEVILDGDWASRPLEQRRDVLDLLADLARGCDVAIVATGTARRRLRADHRDQVPVTNGSTTSRTPDPDTIADRVDAALASLNTDAAPARIVGLLADSSTETLSYAEIARETCIDVGHVRTVAERLDADYGLAERVERPDGTSCLSLLLAGRRFAETVFGSDPVTTPPKPSHDSRVTTTQDGGEDGQNGGRPPGEAENAAAEDSDAPRGWVGVEFASRRRHEAATAAAEPGELALVDAPQQRKDDVREGEWSYDADAGQLVVSAQYQNPLQYWTTVARALASEKTWNRVLTAERLDGGDTDNTAPLAGLEMNAPDLLRDLRCLGWLADHDAHGEGYTERLRGARNALLDMTRELAREDYDDRNEFRGEIVRNAHGLAGVMVHLLDLAGVDVVREVRLSEFSRHFDSDARRDLVQTLVKGDVVREVRLSEFSRHFDSDARRDLVQTLVKGARIQSRYGQFTGERQLFEDREGKRESVPTARADPNDPFGSLLGSIVVAGDGVTDLADELRVHLEDRADVHPDAPEFAIRVPIRESSTRSSVYRAARGMLEARNLSPTREAVGLLAAFTATPYDVVDAIHHGLKTERKQIGRNVRLDEVRLALSTLPADRLLPGIANSASKGVAALLAADAPLSQAELCRRAGISTQSWRNHRDDLQLADVVRLDENGWRIALPFATDAERGDRVLPWFVDDGSTTQDVMFDVLVERVDDTARLADPDDPVGAACYWPPDYSGVLEADPSMGSLLRLIRAATHAPEPEPTSSTMGPRLSTAPIDTEQSGLDTFESSAD</sequence>
<evidence type="ECO:0008006" key="4">
    <source>
        <dbReference type="Google" id="ProtNLM"/>
    </source>
</evidence>
<feature type="region of interest" description="Disordered" evidence="1">
    <location>
        <begin position="1"/>
        <end position="29"/>
    </location>
</feature>
<proteinExistence type="predicted"/>
<protein>
    <recommendedName>
        <fullName evidence="4">Plasmid replication protein RepH</fullName>
    </recommendedName>
</protein>
<dbReference type="EMBL" id="AOHZ01000120">
    <property type="protein sequence ID" value="ELY47734.1"/>
    <property type="molecule type" value="Genomic_DNA"/>
</dbReference>
<evidence type="ECO:0000313" key="2">
    <source>
        <dbReference type="EMBL" id="ELY47734.1"/>
    </source>
</evidence>
<dbReference type="STRING" id="1227499.C493_22276"/>
<evidence type="ECO:0000256" key="1">
    <source>
        <dbReference type="SAM" id="MobiDB-lite"/>
    </source>
</evidence>
<dbReference type="AlphaFoldDB" id="L9WE33"/>
<gene>
    <name evidence="2" type="ORF">C493_22276</name>
</gene>
<feature type="region of interest" description="Disordered" evidence="1">
    <location>
        <begin position="877"/>
        <end position="912"/>
    </location>
</feature>
<organism evidence="2 3">
    <name type="scientific">Natronolimnohabitans innermongolicus JCM 12255</name>
    <dbReference type="NCBI Taxonomy" id="1227499"/>
    <lineage>
        <taxon>Archaea</taxon>
        <taxon>Methanobacteriati</taxon>
        <taxon>Methanobacteriota</taxon>
        <taxon>Stenosarchaea group</taxon>
        <taxon>Halobacteria</taxon>
        <taxon>Halobacteriales</taxon>
        <taxon>Natrialbaceae</taxon>
        <taxon>Natronolimnohabitans</taxon>
    </lineage>
</organism>
<reference evidence="2 3" key="1">
    <citation type="journal article" date="2014" name="PLoS Genet.">
        <title>Phylogenetically driven sequencing of extremely halophilic archaea reveals strategies for static and dynamic osmo-response.</title>
        <authorList>
            <person name="Becker E.A."/>
            <person name="Seitzer P.M."/>
            <person name="Tritt A."/>
            <person name="Larsen D."/>
            <person name="Krusor M."/>
            <person name="Yao A.I."/>
            <person name="Wu D."/>
            <person name="Madern D."/>
            <person name="Eisen J.A."/>
            <person name="Darling A.E."/>
            <person name="Facciotti M.T."/>
        </authorList>
    </citation>
    <scope>NUCLEOTIDE SEQUENCE [LARGE SCALE GENOMIC DNA]</scope>
    <source>
        <strain evidence="2 3">JCM 12255</strain>
    </source>
</reference>